<dbReference type="Proteomes" id="UP001147733">
    <property type="component" value="Unassembled WGS sequence"/>
</dbReference>
<dbReference type="SUPFAM" id="SSF55729">
    <property type="entry name" value="Acyl-CoA N-acyltransferases (Nat)"/>
    <property type="match status" value="1"/>
</dbReference>
<dbReference type="PANTHER" id="PTHR43792">
    <property type="entry name" value="GNAT FAMILY, PUTATIVE (AFU_ORTHOLOGUE AFUA_3G00765)-RELATED-RELATED"/>
    <property type="match status" value="1"/>
</dbReference>
<dbReference type="GO" id="GO:0016747">
    <property type="term" value="F:acyltransferase activity, transferring groups other than amino-acyl groups"/>
    <property type="evidence" value="ECO:0007669"/>
    <property type="project" value="InterPro"/>
</dbReference>
<reference evidence="2" key="1">
    <citation type="submission" date="2022-11" db="EMBL/GenBank/DDBJ databases">
        <authorList>
            <person name="Petersen C."/>
        </authorList>
    </citation>
    <scope>NUCLEOTIDE SEQUENCE</scope>
    <source>
        <strain evidence="2">IBT 23319</strain>
    </source>
</reference>
<sequence length="236" mass="26894">MACISLYEGLEPFIITTPRLIVVPTPIAVSQKSYRSLYAALHADASFCEMGFGPHFPPRNWNDEETREVIKTRDINRSWKKYAIGDFAVGLRTPNTSNDNLPQISILEGQDFERISGPNLENFSGIEWVGYAGIRDASTTSLPPREPEDPVLPPWQEMVEIRYGVSPDFWGCGLAREAAEAIMQWSIQKRGVRRFIAETERDNKRSAGLLQKIGFVRSDTNYWKEPTEIEWELIVK</sequence>
<dbReference type="PROSITE" id="PS51186">
    <property type="entry name" value="GNAT"/>
    <property type="match status" value="1"/>
</dbReference>
<keyword evidence="3" id="KW-1185">Reference proteome</keyword>
<evidence type="ECO:0000313" key="3">
    <source>
        <dbReference type="Proteomes" id="UP001147733"/>
    </source>
</evidence>
<protein>
    <recommendedName>
        <fullName evidence="1">N-acetyltransferase domain-containing protein</fullName>
    </recommendedName>
</protein>
<reference evidence="2" key="2">
    <citation type="journal article" date="2023" name="IMA Fungus">
        <title>Comparative genomic study of the Penicillium genus elucidates a diverse pangenome and 15 lateral gene transfer events.</title>
        <authorList>
            <person name="Petersen C."/>
            <person name="Sorensen T."/>
            <person name="Nielsen M.R."/>
            <person name="Sondergaard T.E."/>
            <person name="Sorensen J.L."/>
            <person name="Fitzpatrick D.A."/>
            <person name="Frisvad J.C."/>
            <person name="Nielsen K.L."/>
        </authorList>
    </citation>
    <scope>NUCLEOTIDE SEQUENCE</scope>
    <source>
        <strain evidence="2">IBT 23319</strain>
    </source>
</reference>
<evidence type="ECO:0000313" key="2">
    <source>
        <dbReference type="EMBL" id="KAJ5220727.1"/>
    </source>
</evidence>
<dbReference type="RefSeq" id="XP_056495650.1">
    <property type="nucleotide sequence ID" value="XM_056648519.1"/>
</dbReference>
<name>A0A9W9TFA6_PENCI</name>
<dbReference type="Gene3D" id="3.40.630.30">
    <property type="match status" value="1"/>
</dbReference>
<dbReference type="GeneID" id="81387686"/>
<accession>A0A9W9TFA6</accession>
<dbReference type="PANTHER" id="PTHR43792:SF1">
    <property type="entry name" value="N-ACETYLTRANSFERASE DOMAIN-CONTAINING PROTEIN"/>
    <property type="match status" value="1"/>
</dbReference>
<dbReference type="InterPro" id="IPR016181">
    <property type="entry name" value="Acyl_CoA_acyltransferase"/>
</dbReference>
<comment type="caution">
    <text evidence="2">The sequence shown here is derived from an EMBL/GenBank/DDBJ whole genome shotgun (WGS) entry which is preliminary data.</text>
</comment>
<organism evidence="2 3">
    <name type="scientific">Penicillium citrinum</name>
    <dbReference type="NCBI Taxonomy" id="5077"/>
    <lineage>
        <taxon>Eukaryota</taxon>
        <taxon>Fungi</taxon>
        <taxon>Dikarya</taxon>
        <taxon>Ascomycota</taxon>
        <taxon>Pezizomycotina</taxon>
        <taxon>Eurotiomycetes</taxon>
        <taxon>Eurotiomycetidae</taxon>
        <taxon>Eurotiales</taxon>
        <taxon>Aspergillaceae</taxon>
        <taxon>Penicillium</taxon>
    </lineage>
</organism>
<dbReference type="InterPro" id="IPR000182">
    <property type="entry name" value="GNAT_dom"/>
</dbReference>
<dbReference type="Pfam" id="PF13302">
    <property type="entry name" value="Acetyltransf_3"/>
    <property type="match status" value="1"/>
</dbReference>
<feature type="domain" description="N-acetyltransferase" evidence="1">
    <location>
        <begin position="89"/>
        <end position="236"/>
    </location>
</feature>
<dbReference type="EMBL" id="JAPQKT010000009">
    <property type="protein sequence ID" value="KAJ5220727.1"/>
    <property type="molecule type" value="Genomic_DNA"/>
</dbReference>
<evidence type="ECO:0000259" key="1">
    <source>
        <dbReference type="PROSITE" id="PS51186"/>
    </source>
</evidence>
<dbReference type="AlphaFoldDB" id="A0A9W9TFA6"/>
<gene>
    <name evidence="2" type="ORF">N7469_009614</name>
</gene>
<dbReference type="InterPro" id="IPR051531">
    <property type="entry name" value="N-acetyltransferase"/>
</dbReference>
<dbReference type="OrthoDB" id="630895at2759"/>
<proteinExistence type="predicted"/>